<proteinExistence type="predicted"/>
<reference evidence="1" key="1">
    <citation type="journal article" date="2023" name="Mol. Phylogenet. Evol.">
        <title>Genome-scale phylogeny and comparative genomics of the fungal order Sordariales.</title>
        <authorList>
            <person name="Hensen N."/>
            <person name="Bonometti L."/>
            <person name="Westerberg I."/>
            <person name="Brannstrom I.O."/>
            <person name="Guillou S."/>
            <person name="Cros-Aarteil S."/>
            <person name="Calhoun S."/>
            <person name="Haridas S."/>
            <person name="Kuo A."/>
            <person name="Mondo S."/>
            <person name="Pangilinan J."/>
            <person name="Riley R."/>
            <person name="LaButti K."/>
            <person name="Andreopoulos B."/>
            <person name="Lipzen A."/>
            <person name="Chen C."/>
            <person name="Yan M."/>
            <person name="Daum C."/>
            <person name="Ng V."/>
            <person name="Clum A."/>
            <person name="Steindorff A."/>
            <person name="Ohm R.A."/>
            <person name="Martin F."/>
            <person name="Silar P."/>
            <person name="Natvig D.O."/>
            <person name="Lalanne C."/>
            <person name="Gautier V."/>
            <person name="Ament-Velasquez S.L."/>
            <person name="Kruys A."/>
            <person name="Hutchinson M.I."/>
            <person name="Powell A.J."/>
            <person name="Barry K."/>
            <person name="Miller A.N."/>
            <person name="Grigoriev I.V."/>
            <person name="Debuchy R."/>
            <person name="Gladieux P."/>
            <person name="Hiltunen Thoren M."/>
            <person name="Johannesson H."/>
        </authorList>
    </citation>
    <scope>NUCLEOTIDE SEQUENCE</scope>
    <source>
        <strain evidence="1">CBS 532.94</strain>
    </source>
</reference>
<evidence type="ECO:0000313" key="2">
    <source>
        <dbReference type="Proteomes" id="UP001303760"/>
    </source>
</evidence>
<dbReference type="AlphaFoldDB" id="A0AAN7C9S2"/>
<reference evidence="1" key="2">
    <citation type="submission" date="2023-05" db="EMBL/GenBank/DDBJ databases">
        <authorList>
            <consortium name="Lawrence Berkeley National Laboratory"/>
            <person name="Steindorff A."/>
            <person name="Hensen N."/>
            <person name="Bonometti L."/>
            <person name="Westerberg I."/>
            <person name="Brannstrom I.O."/>
            <person name="Guillou S."/>
            <person name="Cros-Aarteil S."/>
            <person name="Calhoun S."/>
            <person name="Haridas S."/>
            <person name="Kuo A."/>
            <person name="Mondo S."/>
            <person name="Pangilinan J."/>
            <person name="Riley R."/>
            <person name="Labutti K."/>
            <person name="Andreopoulos B."/>
            <person name="Lipzen A."/>
            <person name="Chen C."/>
            <person name="Yanf M."/>
            <person name="Daum C."/>
            <person name="Ng V."/>
            <person name="Clum A."/>
            <person name="Ohm R."/>
            <person name="Martin F."/>
            <person name="Silar P."/>
            <person name="Natvig D."/>
            <person name="Lalanne C."/>
            <person name="Gautier V."/>
            <person name="Ament-Velasquez S.L."/>
            <person name="Kruys A."/>
            <person name="Hutchinson M.I."/>
            <person name="Powell A.J."/>
            <person name="Barry K."/>
            <person name="Miller A.N."/>
            <person name="Grigoriev I.V."/>
            <person name="Debuchy R."/>
            <person name="Gladieux P."/>
            <person name="Thoren M.H."/>
            <person name="Johannesson H."/>
        </authorList>
    </citation>
    <scope>NUCLEOTIDE SEQUENCE</scope>
    <source>
        <strain evidence="1">CBS 532.94</strain>
    </source>
</reference>
<protein>
    <submittedName>
        <fullName evidence="1">Uncharacterized protein</fullName>
    </submittedName>
</protein>
<dbReference type="Proteomes" id="UP001303760">
    <property type="component" value="Unassembled WGS sequence"/>
</dbReference>
<gene>
    <name evidence="1" type="ORF">C8A03DRAFT_34433</name>
</gene>
<organism evidence="1 2">
    <name type="scientific">Achaetomium macrosporum</name>
    <dbReference type="NCBI Taxonomy" id="79813"/>
    <lineage>
        <taxon>Eukaryota</taxon>
        <taxon>Fungi</taxon>
        <taxon>Dikarya</taxon>
        <taxon>Ascomycota</taxon>
        <taxon>Pezizomycotina</taxon>
        <taxon>Sordariomycetes</taxon>
        <taxon>Sordariomycetidae</taxon>
        <taxon>Sordariales</taxon>
        <taxon>Chaetomiaceae</taxon>
        <taxon>Achaetomium</taxon>
    </lineage>
</organism>
<dbReference type="EMBL" id="MU860131">
    <property type="protein sequence ID" value="KAK4237581.1"/>
    <property type="molecule type" value="Genomic_DNA"/>
</dbReference>
<name>A0AAN7C9S2_9PEZI</name>
<keyword evidence="2" id="KW-1185">Reference proteome</keyword>
<comment type="caution">
    <text evidence="1">The sequence shown here is derived from an EMBL/GenBank/DDBJ whole genome shotgun (WGS) entry which is preliminary data.</text>
</comment>
<sequence>MPSPTITSYMPILQFYSWCTELHGVLRSDDDNNNNHDDDMNTPETTADYEGRLTQCDILDKAGDWCGAIVLDNAWIRSRQRHIFRFVAVSDARSFTRDECPIWTYYIPKERDESAWDIYFVLLLQRNHERGLCQRVALGKVFKAAFDRDSSWDEVKLG</sequence>
<evidence type="ECO:0000313" key="1">
    <source>
        <dbReference type="EMBL" id="KAK4237581.1"/>
    </source>
</evidence>
<accession>A0AAN7C9S2</accession>